<proteinExistence type="predicted"/>
<name>A0A5J4KBE2_9CHLR</name>
<feature type="region of interest" description="Disordered" evidence="1">
    <location>
        <begin position="1"/>
        <end position="36"/>
    </location>
</feature>
<evidence type="ECO:0000313" key="3">
    <source>
        <dbReference type="Proteomes" id="UP000334820"/>
    </source>
</evidence>
<protein>
    <submittedName>
        <fullName evidence="2">Uncharacterized protein</fullName>
    </submittedName>
</protein>
<dbReference type="EMBL" id="BKZV01000016">
    <property type="protein sequence ID" value="GER85838.1"/>
    <property type="molecule type" value="Genomic_DNA"/>
</dbReference>
<sequence>MTSSQHGPDILGDTHATMVGTAGSDPATGSQSLKPDLSADCRLQPACMKEELLVTAGQHTAVNTFSGLVHTARHTTKAGNT</sequence>
<keyword evidence="3" id="KW-1185">Reference proteome</keyword>
<evidence type="ECO:0000256" key="1">
    <source>
        <dbReference type="SAM" id="MobiDB-lite"/>
    </source>
</evidence>
<dbReference type="AlphaFoldDB" id="A0A5J4KBE2"/>
<comment type="caution">
    <text evidence="2">The sequence shown here is derived from an EMBL/GenBank/DDBJ whole genome shotgun (WGS) entry which is preliminary data.</text>
</comment>
<accession>A0A5J4KBE2</accession>
<dbReference type="Proteomes" id="UP000334820">
    <property type="component" value="Unassembled WGS sequence"/>
</dbReference>
<organism evidence="2 3">
    <name type="scientific">Thermogemmatispora aurantia</name>
    <dbReference type="NCBI Taxonomy" id="2045279"/>
    <lineage>
        <taxon>Bacteria</taxon>
        <taxon>Bacillati</taxon>
        <taxon>Chloroflexota</taxon>
        <taxon>Ktedonobacteria</taxon>
        <taxon>Thermogemmatisporales</taxon>
        <taxon>Thermogemmatisporaceae</taxon>
        <taxon>Thermogemmatispora</taxon>
    </lineage>
</organism>
<reference evidence="2 3" key="1">
    <citation type="journal article" date="2019" name="Int. J. Syst. Evol. Microbiol.">
        <title>Thermogemmatispora aurantia sp. nov. and Thermogemmatispora argillosa sp. nov., within the class Ktedonobacteria, and emended description of the genus Thermogemmatispora.</title>
        <authorList>
            <person name="Zheng Y."/>
            <person name="Wang C.M."/>
            <person name="Sakai Y."/>
            <person name="Abe K."/>
            <person name="Yokota A."/>
            <person name="Yabe S."/>
        </authorList>
    </citation>
    <scope>NUCLEOTIDE SEQUENCE [LARGE SCALE GENOMIC DNA]</scope>
    <source>
        <strain evidence="2 3">A1-2</strain>
    </source>
</reference>
<evidence type="ECO:0000313" key="2">
    <source>
        <dbReference type="EMBL" id="GER85838.1"/>
    </source>
</evidence>
<gene>
    <name evidence="2" type="ORF">KTAU_44720</name>
</gene>